<organism evidence="1 2">
    <name type="scientific">Halorubrum ezzemoulense</name>
    <name type="common">Halorubrum chaoviator</name>
    <dbReference type="NCBI Taxonomy" id="337243"/>
    <lineage>
        <taxon>Archaea</taxon>
        <taxon>Methanobacteriati</taxon>
        <taxon>Methanobacteriota</taxon>
        <taxon>Stenosarchaea group</taxon>
        <taxon>Halobacteria</taxon>
        <taxon>Halobacteriales</taxon>
        <taxon>Haloferacaceae</taxon>
        <taxon>Halorubrum</taxon>
    </lineage>
</organism>
<gene>
    <name evidence="1" type="ORF">DJ79_09980</name>
</gene>
<proteinExistence type="predicted"/>
<dbReference type="EMBL" id="NHPA01000046">
    <property type="protein sequence ID" value="OYR67097.1"/>
    <property type="molecule type" value="Genomic_DNA"/>
</dbReference>
<evidence type="ECO:0000313" key="1">
    <source>
        <dbReference type="EMBL" id="OYR67097.1"/>
    </source>
</evidence>
<name>A0A256JFM8_HALEZ</name>
<evidence type="ECO:0000313" key="2">
    <source>
        <dbReference type="Proteomes" id="UP000215607"/>
    </source>
</evidence>
<sequence length="126" mass="14817">MNVIERVDDQIRILFRNPRENVEDRWLNFVRSASEYTLAFVNGLGCEFDLTLNERTDRPHSLLLETRVRRPEGPCYHIKAILQDVAHFNTQIREKFYEVRLDLFVELRLPDGVLGRSEPPSVSLFS</sequence>
<protein>
    <submittedName>
        <fullName evidence="1">Uncharacterized protein</fullName>
    </submittedName>
</protein>
<dbReference type="Proteomes" id="UP000215607">
    <property type="component" value="Unassembled WGS sequence"/>
</dbReference>
<dbReference type="AlphaFoldDB" id="A0A256JFM8"/>
<accession>A0A256JFM8</accession>
<reference evidence="1 2" key="1">
    <citation type="journal article" date="2014" name="Front. Microbiol.">
        <title>Population and genomic analysis of the genus Halorubrum.</title>
        <authorList>
            <person name="Fullmer M.S."/>
            <person name="Soucy S.M."/>
            <person name="Swithers K.S."/>
            <person name="Makkay A.M."/>
            <person name="Wheeler R."/>
            <person name="Ventosa A."/>
            <person name="Gogarten J.P."/>
            <person name="Papke R.T."/>
        </authorList>
    </citation>
    <scope>NUCLEOTIDE SEQUENCE [LARGE SCALE GENOMIC DNA]</scope>
    <source>
        <strain evidence="1 2">Ga2p</strain>
    </source>
</reference>
<comment type="caution">
    <text evidence="1">The sequence shown here is derived from an EMBL/GenBank/DDBJ whole genome shotgun (WGS) entry which is preliminary data.</text>
</comment>